<proteinExistence type="predicted"/>
<gene>
    <name evidence="2" type="ORF">QEH59_07920</name>
</gene>
<feature type="transmembrane region" description="Helical" evidence="1">
    <location>
        <begin position="138"/>
        <end position="161"/>
    </location>
</feature>
<keyword evidence="1" id="KW-0472">Membrane</keyword>
<comment type="caution">
    <text evidence="2">The sequence shown here is derived from an EMBL/GenBank/DDBJ whole genome shotgun (WGS) entry which is preliminary data.</text>
</comment>
<evidence type="ECO:0000256" key="1">
    <source>
        <dbReference type="SAM" id="Phobius"/>
    </source>
</evidence>
<dbReference type="RefSeq" id="WP_308984826.1">
    <property type="nucleotide sequence ID" value="NZ_JARXIC010000010.1"/>
</dbReference>
<accession>A0ABU1AL84</accession>
<sequence>MKIKTIWKIHSWLGLVAGIPLLLIALTGSLLVFKDELNAWLIPEQALVEPTSAGPLKLVERLAALRAGLPMHEVTGWSLGKGPKDADFVYVMAHGDNEWLHVYQNPYTGEILSEPAPLNAQLMEWLLDVHYTFLADDLGMAICALLAILLCLLAVTGFFIYRKFWKNFLRLRWRTSLRLLSGNLHKRVGVLAAPILLILGGTGAYWNIDHVLHELEHHAEEDGAHEPYLMAGGLYAADLPLDALAEQARETIPEYKINYIGFPWEPGVDIIFWGSFEGQSPLRSQHHSTVAFNAQTGAYVSNTRMNEASLWKQIEDSFEPLHYGTVGGLLTRVLWCVCGAAPGFLALSGFFIRWKRGY</sequence>
<keyword evidence="3" id="KW-1185">Reference proteome</keyword>
<dbReference type="PANTHER" id="PTHR34219:SF8">
    <property type="entry name" value="PEPSY DOMAIN-CONTAINING PROTEIN"/>
    <property type="match status" value="1"/>
</dbReference>
<name>A0ABU1AL84_9BACT</name>
<dbReference type="InterPro" id="IPR005625">
    <property type="entry name" value="PepSY-ass_TM"/>
</dbReference>
<dbReference type="EMBL" id="JARXIC010000010">
    <property type="protein sequence ID" value="MDQ8194348.1"/>
    <property type="molecule type" value="Genomic_DNA"/>
</dbReference>
<organism evidence="2 3">
    <name type="scientific">Thalassobacterium sedimentorum</name>
    <dbReference type="NCBI Taxonomy" id="3041258"/>
    <lineage>
        <taxon>Bacteria</taxon>
        <taxon>Pseudomonadati</taxon>
        <taxon>Verrucomicrobiota</taxon>
        <taxon>Opitutia</taxon>
        <taxon>Puniceicoccales</taxon>
        <taxon>Coraliomargaritaceae</taxon>
        <taxon>Thalassobacterium</taxon>
    </lineage>
</organism>
<evidence type="ECO:0000313" key="3">
    <source>
        <dbReference type="Proteomes" id="UP001243717"/>
    </source>
</evidence>
<feature type="transmembrane region" description="Helical" evidence="1">
    <location>
        <begin position="329"/>
        <end position="352"/>
    </location>
</feature>
<dbReference type="Pfam" id="PF03929">
    <property type="entry name" value="PepSY_TM"/>
    <property type="match status" value="1"/>
</dbReference>
<evidence type="ECO:0000313" key="2">
    <source>
        <dbReference type="EMBL" id="MDQ8194348.1"/>
    </source>
</evidence>
<reference evidence="2 3" key="1">
    <citation type="submission" date="2023-04" db="EMBL/GenBank/DDBJ databases">
        <title>A novel bacteria isolated from coastal sediment.</title>
        <authorList>
            <person name="Liu X.-J."/>
            <person name="Du Z.-J."/>
        </authorList>
    </citation>
    <scope>NUCLEOTIDE SEQUENCE [LARGE SCALE GENOMIC DNA]</scope>
    <source>
        <strain evidence="2 3">SDUM461004</strain>
    </source>
</reference>
<dbReference type="Proteomes" id="UP001243717">
    <property type="component" value="Unassembled WGS sequence"/>
</dbReference>
<feature type="transmembrane region" description="Helical" evidence="1">
    <location>
        <begin position="12"/>
        <end position="33"/>
    </location>
</feature>
<feature type="transmembrane region" description="Helical" evidence="1">
    <location>
        <begin position="188"/>
        <end position="208"/>
    </location>
</feature>
<dbReference type="PANTHER" id="PTHR34219">
    <property type="entry name" value="IRON-REGULATED INNER MEMBRANE PROTEIN-RELATED"/>
    <property type="match status" value="1"/>
</dbReference>
<keyword evidence="1" id="KW-1133">Transmembrane helix</keyword>
<protein>
    <submittedName>
        <fullName evidence="2">PepSY-associated TM helix domain-containing protein</fullName>
    </submittedName>
</protein>
<keyword evidence="1" id="KW-0812">Transmembrane</keyword>